<protein>
    <submittedName>
        <fullName evidence="2">Uncharacterized protein</fullName>
    </submittedName>
</protein>
<feature type="coiled-coil region" evidence="1">
    <location>
        <begin position="28"/>
        <end position="90"/>
    </location>
</feature>
<evidence type="ECO:0000256" key="1">
    <source>
        <dbReference type="SAM" id="Coils"/>
    </source>
</evidence>
<organism evidence="2 3">
    <name type="scientific">Coprinopsis cinerea (strain Okayama-7 / 130 / ATCC MYA-4618 / FGSC 9003)</name>
    <name type="common">Inky cap fungus</name>
    <name type="synonym">Hormographiella aspergillata</name>
    <dbReference type="NCBI Taxonomy" id="240176"/>
    <lineage>
        <taxon>Eukaryota</taxon>
        <taxon>Fungi</taxon>
        <taxon>Dikarya</taxon>
        <taxon>Basidiomycota</taxon>
        <taxon>Agaricomycotina</taxon>
        <taxon>Agaricomycetes</taxon>
        <taxon>Agaricomycetidae</taxon>
        <taxon>Agaricales</taxon>
        <taxon>Agaricineae</taxon>
        <taxon>Psathyrellaceae</taxon>
        <taxon>Coprinopsis</taxon>
    </lineage>
</organism>
<gene>
    <name evidence="2" type="ORF">CC1G_05374</name>
</gene>
<evidence type="ECO:0000313" key="3">
    <source>
        <dbReference type="Proteomes" id="UP000001861"/>
    </source>
</evidence>
<dbReference type="KEGG" id="cci:CC1G_05374"/>
<name>A8NPV6_COPC7</name>
<dbReference type="EMBL" id="AACS02000008">
    <property type="protein sequence ID" value="EAU86380.1"/>
    <property type="molecule type" value="Genomic_DNA"/>
</dbReference>
<reference evidence="2 3" key="1">
    <citation type="journal article" date="2010" name="Proc. Natl. Acad. Sci. U.S.A.">
        <title>Insights into evolution of multicellular fungi from the assembled chromosomes of the mushroom Coprinopsis cinerea (Coprinus cinereus).</title>
        <authorList>
            <person name="Stajich J.E."/>
            <person name="Wilke S.K."/>
            <person name="Ahren D."/>
            <person name="Au C.H."/>
            <person name="Birren B.W."/>
            <person name="Borodovsky M."/>
            <person name="Burns C."/>
            <person name="Canback B."/>
            <person name="Casselton L.A."/>
            <person name="Cheng C.K."/>
            <person name="Deng J."/>
            <person name="Dietrich F.S."/>
            <person name="Fargo D.C."/>
            <person name="Farman M.L."/>
            <person name="Gathman A.C."/>
            <person name="Goldberg J."/>
            <person name="Guigo R."/>
            <person name="Hoegger P.J."/>
            <person name="Hooker J.B."/>
            <person name="Huggins A."/>
            <person name="James T.Y."/>
            <person name="Kamada T."/>
            <person name="Kilaru S."/>
            <person name="Kodira C."/>
            <person name="Kues U."/>
            <person name="Kupfer D."/>
            <person name="Kwan H.S."/>
            <person name="Lomsadze A."/>
            <person name="Li W."/>
            <person name="Lilly W.W."/>
            <person name="Ma L.J."/>
            <person name="Mackey A.J."/>
            <person name="Manning G."/>
            <person name="Martin F."/>
            <person name="Muraguchi H."/>
            <person name="Natvig D.O."/>
            <person name="Palmerini H."/>
            <person name="Ramesh M.A."/>
            <person name="Rehmeyer C.J."/>
            <person name="Roe B.A."/>
            <person name="Shenoy N."/>
            <person name="Stanke M."/>
            <person name="Ter-Hovhannisyan V."/>
            <person name="Tunlid A."/>
            <person name="Velagapudi R."/>
            <person name="Vision T.J."/>
            <person name="Zeng Q."/>
            <person name="Zolan M.E."/>
            <person name="Pukkila P.J."/>
        </authorList>
    </citation>
    <scope>NUCLEOTIDE SEQUENCE [LARGE SCALE GENOMIC DNA]</scope>
    <source>
        <strain evidence="3">Okayama-7 / 130 / ATCC MYA-4618 / FGSC 9003</strain>
    </source>
</reference>
<sequence length="180" mass="20959">MANMMKALRARWGGEERAELEAGDTGVDVEKREQVEKLKEEVKRLKRELDNERKKVKRAKQAKEVLREKLKEKEKECSGKAKEIKFLKERVRVERERAGTDTLDKRDNELEMAKDRAATNLDHKHSTQKMQHIIIDTESTFKRKLNTDEDAQYTRKVACTQDSSGIHKEMKLQHVRGGSA</sequence>
<accession>A8NPV6</accession>
<proteinExistence type="predicted"/>
<comment type="caution">
    <text evidence="2">The sequence shown here is derived from an EMBL/GenBank/DDBJ whole genome shotgun (WGS) entry which is preliminary data.</text>
</comment>
<keyword evidence="3" id="KW-1185">Reference proteome</keyword>
<evidence type="ECO:0000313" key="2">
    <source>
        <dbReference type="EMBL" id="EAU86380.1"/>
    </source>
</evidence>
<dbReference type="GeneID" id="6011944"/>
<dbReference type="AlphaFoldDB" id="A8NPV6"/>
<dbReference type="RefSeq" id="XP_001835412.1">
    <property type="nucleotide sequence ID" value="XM_001835360.1"/>
</dbReference>
<dbReference type="InParanoid" id="A8NPV6"/>
<dbReference type="VEuPathDB" id="FungiDB:CC1G_05374"/>
<dbReference type="Proteomes" id="UP000001861">
    <property type="component" value="Unassembled WGS sequence"/>
</dbReference>
<keyword evidence="1" id="KW-0175">Coiled coil</keyword>